<name>A0ACB7H9B3_MANES</name>
<dbReference type="EMBL" id="CM004395">
    <property type="protein sequence ID" value="KAG8647486.1"/>
    <property type="molecule type" value="Genomic_DNA"/>
</dbReference>
<gene>
    <name evidence="1" type="ORF">MANES_09G081700v8</name>
</gene>
<accession>A0ACB7H9B3</accession>
<keyword evidence="2" id="KW-1185">Reference proteome</keyword>
<organism evidence="1 2">
    <name type="scientific">Manihot esculenta</name>
    <name type="common">Cassava</name>
    <name type="synonym">Jatropha manihot</name>
    <dbReference type="NCBI Taxonomy" id="3983"/>
    <lineage>
        <taxon>Eukaryota</taxon>
        <taxon>Viridiplantae</taxon>
        <taxon>Streptophyta</taxon>
        <taxon>Embryophyta</taxon>
        <taxon>Tracheophyta</taxon>
        <taxon>Spermatophyta</taxon>
        <taxon>Magnoliopsida</taxon>
        <taxon>eudicotyledons</taxon>
        <taxon>Gunneridae</taxon>
        <taxon>Pentapetalae</taxon>
        <taxon>rosids</taxon>
        <taxon>fabids</taxon>
        <taxon>Malpighiales</taxon>
        <taxon>Euphorbiaceae</taxon>
        <taxon>Crotonoideae</taxon>
        <taxon>Manihoteae</taxon>
        <taxon>Manihot</taxon>
    </lineage>
</organism>
<dbReference type="Proteomes" id="UP000091857">
    <property type="component" value="Chromosome 9"/>
</dbReference>
<sequence>MGCFLSKSNAQADRLNDIKDNTAPLPQQSLVTDPAEYRPYSDKNGSRDAPATSENAPRYAPAASEIAQSYGFKRYEYKKLAIATNYFSNKCSIGEGGFGIVYKAFLDDDDVAIKKLKIIKLENKLEEIEYLSVVRHPNIVKMIGYCSEGDDRLLVLEFVPNKSLRHHLHDEDKFLEWPKRIKIAINSARGLLYLHEECKPKIIHRDIKADNILLNDNFEPKIADFSLANFLPDTGNINHISSILRGTNIYADPEYGDKQRVSEKSDVYSFGVVLLELITGRELSDEQGNTIVNWARSQIGQALDNDDYTDLVDSKLEDMYNKKEMIRMIYCAAASVYKPSYSRPTMKQIIGVLEGTISHEKIIDRKDIETIQGRPTTSLESLLGIERAQIFSPRMFSFEELAIATQFFSNNCMLRDDNYARVYRGELDGMAVAINKLYLWEGEQMEVEQMVNPINHNYQYLNKLIGYCDEEYDKFIVYEFVPNKSLRFHLHGHKKTIDWSRRKKIAIGCAKGLAYLHEFCTPMVIHGNITSHNILLDNNFEPKISGFELGQVLSNFVARISTKAMENRGPEILKDGKISEKADVFSLGMVLHELISGKPGKATFPWTWLVGYLAPEFLKDGKISEKVDVFSFGVVLLELITGKPSVIREGNFSMNLVAWVAPQLAEAFNTHNYNSIIDVKLQNNCEIIEMIQMIHCAAACVYKPAKTRPKLSQIVEVLQGNMKSESIWIHSDNTYLKDGPQY</sequence>
<evidence type="ECO:0000313" key="1">
    <source>
        <dbReference type="EMBL" id="KAG8647486.1"/>
    </source>
</evidence>
<reference evidence="2" key="1">
    <citation type="journal article" date="2016" name="Nat. Biotechnol.">
        <title>Sequencing wild and cultivated cassava and related species reveals extensive interspecific hybridization and genetic diversity.</title>
        <authorList>
            <person name="Bredeson J.V."/>
            <person name="Lyons J.B."/>
            <person name="Prochnik S.E."/>
            <person name="Wu G.A."/>
            <person name="Ha C.M."/>
            <person name="Edsinger-Gonzales E."/>
            <person name="Grimwood J."/>
            <person name="Schmutz J."/>
            <person name="Rabbi I.Y."/>
            <person name="Egesi C."/>
            <person name="Nauluvula P."/>
            <person name="Lebot V."/>
            <person name="Ndunguru J."/>
            <person name="Mkamilo G."/>
            <person name="Bart R.S."/>
            <person name="Setter T.L."/>
            <person name="Gleadow R.M."/>
            <person name="Kulakow P."/>
            <person name="Ferguson M.E."/>
            <person name="Rounsley S."/>
            <person name="Rokhsar D.S."/>
        </authorList>
    </citation>
    <scope>NUCLEOTIDE SEQUENCE [LARGE SCALE GENOMIC DNA]</scope>
    <source>
        <strain evidence="2">cv. AM560-2</strain>
    </source>
</reference>
<evidence type="ECO:0000313" key="2">
    <source>
        <dbReference type="Proteomes" id="UP000091857"/>
    </source>
</evidence>
<protein>
    <submittedName>
        <fullName evidence="1">Uncharacterized protein</fullName>
    </submittedName>
</protein>
<comment type="caution">
    <text evidence="1">The sequence shown here is derived from an EMBL/GenBank/DDBJ whole genome shotgun (WGS) entry which is preliminary data.</text>
</comment>
<proteinExistence type="predicted"/>